<feature type="non-terminal residue" evidence="2">
    <location>
        <position position="1"/>
    </location>
</feature>
<evidence type="ECO:0000313" key="2">
    <source>
        <dbReference type="EMBL" id="GAJ16300.1"/>
    </source>
</evidence>
<dbReference type="AlphaFoldDB" id="X1VXC9"/>
<gene>
    <name evidence="2" type="ORF">S12H4_63056</name>
</gene>
<sequence>FVNPHNPELHYQQTAPEIWNEMKGKIHVFVAGVGSGGTLQGIGKFLK</sequence>
<dbReference type="EMBL" id="BARW01042644">
    <property type="protein sequence ID" value="GAJ16300.1"/>
    <property type="molecule type" value="Genomic_DNA"/>
</dbReference>
<protein>
    <recommendedName>
        <fullName evidence="1">Tryptophan synthase beta chain-like PALP domain-containing protein</fullName>
    </recommendedName>
</protein>
<organism evidence="2">
    <name type="scientific">marine sediment metagenome</name>
    <dbReference type="NCBI Taxonomy" id="412755"/>
    <lineage>
        <taxon>unclassified sequences</taxon>
        <taxon>metagenomes</taxon>
        <taxon>ecological metagenomes</taxon>
    </lineage>
</organism>
<feature type="domain" description="Tryptophan synthase beta chain-like PALP" evidence="1">
    <location>
        <begin position="2"/>
        <end position="47"/>
    </location>
</feature>
<comment type="caution">
    <text evidence="2">The sequence shown here is derived from an EMBL/GenBank/DDBJ whole genome shotgun (WGS) entry which is preliminary data.</text>
</comment>
<name>X1VXC9_9ZZZZ</name>
<reference evidence="2" key="1">
    <citation type="journal article" date="2014" name="Front. Microbiol.">
        <title>High frequency of phylogenetically diverse reductive dehalogenase-homologous genes in deep subseafloor sedimentary metagenomes.</title>
        <authorList>
            <person name="Kawai M."/>
            <person name="Futagami T."/>
            <person name="Toyoda A."/>
            <person name="Takaki Y."/>
            <person name="Nishi S."/>
            <person name="Hori S."/>
            <person name="Arai W."/>
            <person name="Tsubouchi T."/>
            <person name="Morono Y."/>
            <person name="Uchiyama I."/>
            <person name="Ito T."/>
            <person name="Fujiyama A."/>
            <person name="Inagaki F."/>
            <person name="Takami H."/>
        </authorList>
    </citation>
    <scope>NUCLEOTIDE SEQUENCE</scope>
    <source>
        <strain evidence="2">Expedition CK06-06</strain>
    </source>
</reference>
<dbReference type="InterPro" id="IPR036052">
    <property type="entry name" value="TrpB-like_PALP_sf"/>
</dbReference>
<dbReference type="Pfam" id="PF00291">
    <property type="entry name" value="PALP"/>
    <property type="match status" value="1"/>
</dbReference>
<dbReference type="SUPFAM" id="SSF53686">
    <property type="entry name" value="Tryptophan synthase beta subunit-like PLP-dependent enzymes"/>
    <property type="match status" value="1"/>
</dbReference>
<accession>X1VXC9</accession>
<dbReference type="InterPro" id="IPR001926">
    <property type="entry name" value="TrpB-like_PALP"/>
</dbReference>
<proteinExistence type="predicted"/>
<dbReference type="InterPro" id="IPR050214">
    <property type="entry name" value="Cys_Synth/Cystath_Beta-Synth"/>
</dbReference>
<dbReference type="PANTHER" id="PTHR10314">
    <property type="entry name" value="CYSTATHIONINE BETA-SYNTHASE"/>
    <property type="match status" value="1"/>
</dbReference>
<evidence type="ECO:0000259" key="1">
    <source>
        <dbReference type="Pfam" id="PF00291"/>
    </source>
</evidence>
<dbReference type="Gene3D" id="3.40.50.1100">
    <property type="match status" value="1"/>
</dbReference>